<keyword evidence="7" id="KW-1185">Reference proteome</keyword>
<dbReference type="PROSITE" id="PS01039">
    <property type="entry name" value="SBP_BACTERIAL_3"/>
    <property type="match status" value="1"/>
</dbReference>
<dbReference type="InterPro" id="IPR018313">
    <property type="entry name" value="SBP_3_CS"/>
</dbReference>
<sequence>MKKIIFSLMFFSSILFSNTLEQIESSGVIRIGVNFDYPPFSSERDGEFSGFEIEFAKQIGNKLFGSKGGIVKFITEDTDERIPNLQKNNVDIVIDSLTVTDDREKLIDFSMPYFSTNVGLLTRKSDKIKKESDLFGKTVLVIPNTPAGDFFKNKGYNLIKCGGPSECYRLFSSGTGDAFADDNIAVLAFPILDRTMEVGIKNLGDTNYLAIGVQKGNKELLKKINDIMIDLSREGFFKKSFNNTINPFYKGTAEEKYFLLEDIYRIFG</sequence>
<evidence type="ECO:0000256" key="1">
    <source>
        <dbReference type="ARBA" id="ARBA00010333"/>
    </source>
</evidence>
<evidence type="ECO:0000256" key="3">
    <source>
        <dbReference type="ARBA" id="ARBA00022729"/>
    </source>
</evidence>
<keyword evidence="2" id="KW-0813">Transport</keyword>
<name>A0A2P8R0E5_9BACT</name>
<evidence type="ECO:0000313" key="6">
    <source>
        <dbReference type="EMBL" id="PSM51974.1"/>
    </source>
</evidence>
<feature type="domain" description="Solute-binding protein family 3/N-terminal" evidence="5">
    <location>
        <begin position="28"/>
        <end position="261"/>
    </location>
</feature>
<comment type="similarity">
    <text evidence="1 4">Belongs to the bacterial solute-binding protein 3 family.</text>
</comment>
<evidence type="ECO:0000256" key="4">
    <source>
        <dbReference type="RuleBase" id="RU003744"/>
    </source>
</evidence>
<dbReference type="PANTHER" id="PTHR30085">
    <property type="entry name" value="AMINO ACID ABC TRANSPORTER PERMEASE"/>
    <property type="match status" value="1"/>
</dbReference>
<dbReference type="InterPro" id="IPR051455">
    <property type="entry name" value="Bact_solute-bind_prot3"/>
</dbReference>
<dbReference type="Gene3D" id="3.40.190.10">
    <property type="entry name" value="Periplasmic binding protein-like II"/>
    <property type="match status" value="2"/>
</dbReference>
<proteinExistence type="inferred from homology"/>
<dbReference type="GO" id="GO:0005576">
    <property type="term" value="C:extracellular region"/>
    <property type="evidence" value="ECO:0007669"/>
    <property type="project" value="TreeGrafter"/>
</dbReference>
<dbReference type="RefSeq" id="WP_106871423.1">
    <property type="nucleotide sequence ID" value="NZ_CP053841.1"/>
</dbReference>
<evidence type="ECO:0000313" key="7">
    <source>
        <dbReference type="Proteomes" id="UP000240535"/>
    </source>
</evidence>
<reference evidence="7" key="1">
    <citation type="submission" date="2017-10" db="EMBL/GenBank/DDBJ databases">
        <title>Campylobacter species from seals.</title>
        <authorList>
            <person name="Gilbert M.J."/>
            <person name="Zomer A.L."/>
            <person name="Timmerman A.J."/>
            <person name="Duim B."/>
            <person name="Wagenaar J.A."/>
        </authorList>
    </citation>
    <scope>NUCLEOTIDE SEQUENCE [LARGE SCALE GENOMIC DNA]</scope>
    <source>
        <strain evidence="7">17S00004-5</strain>
    </source>
</reference>
<dbReference type="GO" id="GO:0006865">
    <property type="term" value="P:amino acid transport"/>
    <property type="evidence" value="ECO:0007669"/>
    <property type="project" value="TreeGrafter"/>
</dbReference>
<gene>
    <name evidence="6" type="ORF">CQ405_05270</name>
</gene>
<accession>A0A2P8R0E5</accession>
<dbReference type="PANTHER" id="PTHR30085:SF6">
    <property type="entry name" value="ABC TRANSPORTER GLUTAMINE-BINDING PROTEIN GLNH"/>
    <property type="match status" value="1"/>
</dbReference>
<dbReference type="Proteomes" id="UP000240535">
    <property type="component" value="Unassembled WGS sequence"/>
</dbReference>
<protein>
    <submittedName>
        <fullName evidence="6">Amino acid ABC transporter substrate-binding protein</fullName>
    </submittedName>
</protein>
<evidence type="ECO:0000256" key="2">
    <source>
        <dbReference type="ARBA" id="ARBA00022448"/>
    </source>
</evidence>
<organism evidence="6 7">
    <name type="scientific">Campylobacter blaseri</name>
    <dbReference type="NCBI Taxonomy" id="2042961"/>
    <lineage>
        <taxon>Bacteria</taxon>
        <taxon>Pseudomonadati</taxon>
        <taxon>Campylobacterota</taxon>
        <taxon>Epsilonproteobacteria</taxon>
        <taxon>Campylobacterales</taxon>
        <taxon>Campylobacteraceae</taxon>
        <taxon>Campylobacter</taxon>
    </lineage>
</organism>
<dbReference type="AlphaFoldDB" id="A0A2P8R0E5"/>
<dbReference type="GO" id="GO:0030288">
    <property type="term" value="C:outer membrane-bounded periplasmic space"/>
    <property type="evidence" value="ECO:0007669"/>
    <property type="project" value="TreeGrafter"/>
</dbReference>
<keyword evidence="3" id="KW-0732">Signal</keyword>
<dbReference type="Pfam" id="PF00497">
    <property type="entry name" value="SBP_bac_3"/>
    <property type="match status" value="1"/>
</dbReference>
<dbReference type="OrthoDB" id="368476at2"/>
<dbReference type="InterPro" id="IPR001638">
    <property type="entry name" value="Solute-binding_3/MltF_N"/>
</dbReference>
<dbReference type="SUPFAM" id="SSF53850">
    <property type="entry name" value="Periplasmic binding protein-like II"/>
    <property type="match status" value="1"/>
</dbReference>
<dbReference type="EMBL" id="PDHH01000004">
    <property type="protein sequence ID" value="PSM51974.1"/>
    <property type="molecule type" value="Genomic_DNA"/>
</dbReference>
<dbReference type="SMART" id="SM00062">
    <property type="entry name" value="PBPb"/>
    <property type="match status" value="1"/>
</dbReference>
<evidence type="ECO:0000259" key="5">
    <source>
        <dbReference type="SMART" id="SM00062"/>
    </source>
</evidence>
<comment type="caution">
    <text evidence="6">The sequence shown here is derived from an EMBL/GenBank/DDBJ whole genome shotgun (WGS) entry which is preliminary data.</text>
</comment>